<dbReference type="AlphaFoldDB" id="A0AAV7F083"/>
<comment type="caution">
    <text evidence="4">The sequence shown here is derived from an EMBL/GenBank/DDBJ whole genome shotgun (WGS) entry which is preliminary data.</text>
</comment>
<accession>A0AAV7F083</accession>
<evidence type="ECO:0000259" key="3">
    <source>
        <dbReference type="Pfam" id="PF01397"/>
    </source>
</evidence>
<evidence type="ECO:0000256" key="2">
    <source>
        <dbReference type="ARBA" id="ARBA00022842"/>
    </source>
</evidence>
<evidence type="ECO:0000313" key="5">
    <source>
        <dbReference type="Proteomes" id="UP000825729"/>
    </source>
</evidence>
<dbReference type="InterPro" id="IPR008930">
    <property type="entry name" value="Terpenoid_cyclase/PrenylTrfase"/>
</dbReference>
<protein>
    <recommendedName>
        <fullName evidence="3">Terpene synthase N-terminal domain-containing protein</fullName>
    </recommendedName>
</protein>
<reference evidence="4 5" key="1">
    <citation type="submission" date="2021-07" db="EMBL/GenBank/DDBJ databases">
        <title>The Aristolochia fimbriata genome: insights into angiosperm evolution, floral development and chemical biosynthesis.</title>
        <authorList>
            <person name="Jiao Y."/>
        </authorList>
    </citation>
    <scope>NUCLEOTIDE SEQUENCE [LARGE SCALE GENOMIC DNA]</scope>
    <source>
        <strain evidence="4">IBCAS-2021</strain>
        <tissue evidence="4">Leaf</tissue>
    </source>
</reference>
<dbReference type="PANTHER" id="PTHR31225">
    <property type="entry name" value="OS04G0344100 PROTEIN-RELATED"/>
    <property type="match status" value="1"/>
</dbReference>
<evidence type="ECO:0000256" key="1">
    <source>
        <dbReference type="ARBA" id="ARBA00004721"/>
    </source>
</evidence>
<feature type="domain" description="Terpene synthase N-terminal" evidence="3">
    <location>
        <begin position="11"/>
        <end position="136"/>
    </location>
</feature>
<evidence type="ECO:0000313" key="4">
    <source>
        <dbReference type="EMBL" id="KAG9454159.1"/>
    </source>
</evidence>
<sequence length="198" mass="22638">MLSNVWVWNIYEFEEEIEDALFRIYNTTSIDIDSHGEKHDHLYHEATHFRVLREGGYKASADVFQKYKNEDGKSFKEELTRDVKGLLSLYEAAFLEIRGEDILDEAIAFTTQHLKSSLATNTLRDPLLEKHIQRALEIQPTRDCYGQIQGPVPERDQGSLQVVEGVRISREATLRQRSSGGVLCLDAELSSRTPLLSI</sequence>
<dbReference type="GO" id="GO:0010333">
    <property type="term" value="F:terpene synthase activity"/>
    <property type="evidence" value="ECO:0007669"/>
    <property type="project" value="InterPro"/>
</dbReference>
<dbReference type="GO" id="GO:0016114">
    <property type="term" value="P:terpenoid biosynthetic process"/>
    <property type="evidence" value="ECO:0007669"/>
    <property type="project" value="InterPro"/>
</dbReference>
<organism evidence="4 5">
    <name type="scientific">Aristolochia fimbriata</name>
    <name type="common">White veined hardy Dutchman's pipe vine</name>
    <dbReference type="NCBI Taxonomy" id="158543"/>
    <lineage>
        <taxon>Eukaryota</taxon>
        <taxon>Viridiplantae</taxon>
        <taxon>Streptophyta</taxon>
        <taxon>Embryophyta</taxon>
        <taxon>Tracheophyta</taxon>
        <taxon>Spermatophyta</taxon>
        <taxon>Magnoliopsida</taxon>
        <taxon>Magnoliidae</taxon>
        <taxon>Piperales</taxon>
        <taxon>Aristolochiaceae</taxon>
        <taxon>Aristolochia</taxon>
    </lineage>
</organism>
<dbReference type="InterPro" id="IPR001906">
    <property type="entry name" value="Terpene_synth_N"/>
</dbReference>
<dbReference type="Gene3D" id="1.50.10.130">
    <property type="entry name" value="Terpene synthase, N-terminal domain"/>
    <property type="match status" value="1"/>
</dbReference>
<dbReference type="Pfam" id="PF01397">
    <property type="entry name" value="Terpene_synth"/>
    <property type="match status" value="1"/>
</dbReference>
<dbReference type="Proteomes" id="UP000825729">
    <property type="component" value="Unassembled WGS sequence"/>
</dbReference>
<dbReference type="InterPro" id="IPR050148">
    <property type="entry name" value="Terpene_synthase-like"/>
</dbReference>
<proteinExistence type="predicted"/>
<gene>
    <name evidence="4" type="ORF">H6P81_007063</name>
</gene>
<dbReference type="PANTHER" id="PTHR31225:SF137">
    <property type="entry name" value="TERPENE SYNTHASE 11-RELATED"/>
    <property type="match status" value="1"/>
</dbReference>
<dbReference type="EMBL" id="JAINDJ010000003">
    <property type="protein sequence ID" value="KAG9454159.1"/>
    <property type="molecule type" value="Genomic_DNA"/>
</dbReference>
<name>A0AAV7F083_ARIFI</name>
<comment type="pathway">
    <text evidence="1">Secondary metabolite biosynthesis; terpenoid biosynthesis.</text>
</comment>
<dbReference type="InterPro" id="IPR036965">
    <property type="entry name" value="Terpene_synth_N_sf"/>
</dbReference>
<dbReference type="SUPFAM" id="SSF48239">
    <property type="entry name" value="Terpenoid cyclases/Protein prenyltransferases"/>
    <property type="match status" value="1"/>
</dbReference>
<keyword evidence="2" id="KW-0460">Magnesium</keyword>
<keyword evidence="5" id="KW-1185">Reference proteome</keyword>